<gene>
    <name evidence="2" type="ORF">IF188_12650</name>
</gene>
<dbReference type="Pfam" id="PF00535">
    <property type="entry name" value="Glycos_transf_2"/>
    <property type="match status" value="3"/>
</dbReference>
<dbReference type="InterPro" id="IPR029044">
    <property type="entry name" value="Nucleotide-diphossugar_trans"/>
</dbReference>
<organism evidence="2 3">
    <name type="scientific">Microbacterium helvum</name>
    <dbReference type="NCBI Taxonomy" id="2773713"/>
    <lineage>
        <taxon>Bacteria</taxon>
        <taxon>Bacillati</taxon>
        <taxon>Actinomycetota</taxon>
        <taxon>Actinomycetes</taxon>
        <taxon>Micrococcales</taxon>
        <taxon>Microbacteriaceae</taxon>
        <taxon>Microbacterium</taxon>
    </lineage>
</organism>
<evidence type="ECO:0000313" key="2">
    <source>
        <dbReference type="EMBL" id="MBD3942547.1"/>
    </source>
</evidence>
<comment type="caution">
    <text evidence="2">The sequence shown here is derived from an EMBL/GenBank/DDBJ whole genome shotgun (WGS) entry which is preliminary data.</text>
</comment>
<dbReference type="SUPFAM" id="SSF53448">
    <property type="entry name" value="Nucleotide-diphospho-sugar transferases"/>
    <property type="match status" value="3"/>
</dbReference>
<proteinExistence type="predicted"/>
<keyword evidence="3" id="KW-1185">Reference proteome</keyword>
<dbReference type="Gene3D" id="3.90.550.10">
    <property type="entry name" value="Spore Coat Polysaccharide Biosynthesis Protein SpsA, Chain A"/>
    <property type="match status" value="3"/>
</dbReference>
<dbReference type="EMBL" id="JACXZS010000008">
    <property type="protein sequence ID" value="MBD3942547.1"/>
    <property type="molecule type" value="Genomic_DNA"/>
</dbReference>
<feature type="domain" description="Glycosyltransferase 2-like" evidence="1">
    <location>
        <begin position="271"/>
        <end position="392"/>
    </location>
</feature>
<dbReference type="PANTHER" id="PTHR22916:SF3">
    <property type="entry name" value="UDP-GLCNAC:BETAGAL BETA-1,3-N-ACETYLGLUCOSAMINYLTRANSFERASE-LIKE PROTEIN 1"/>
    <property type="match status" value="1"/>
</dbReference>
<reference evidence="2 3" key="1">
    <citation type="submission" date="2020-09" db="EMBL/GenBank/DDBJ databases">
        <title>Isolation and identification of active actinomycetes.</title>
        <authorList>
            <person name="Li X."/>
        </authorList>
    </citation>
    <scope>NUCLEOTIDE SEQUENCE [LARGE SCALE GENOMIC DNA]</scope>
    <source>
        <strain evidence="2 3">NEAU-LLC</strain>
    </source>
</reference>
<evidence type="ECO:0000259" key="1">
    <source>
        <dbReference type="Pfam" id="PF00535"/>
    </source>
</evidence>
<protein>
    <submittedName>
        <fullName evidence="2">Glycosyltransferase</fullName>
    </submittedName>
</protein>
<feature type="domain" description="Glycosyltransferase 2-like" evidence="1">
    <location>
        <begin position="1298"/>
        <end position="1418"/>
    </location>
</feature>
<feature type="domain" description="Glycosyltransferase 2-like" evidence="1">
    <location>
        <begin position="980"/>
        <end position="1112"/>
    </location>
</feature>
<sequence length="1600" mass="176912">MILPVDNLPGQAWHSNDLLIRIAQGEQVGGEEGRHRGARPNPPLATADLKFGVASLELVAGDPDVHEALSTVRSTAFTDRDLTAYGVRVESMWVLDVLVGRHTGYAYDWSSFRAEVLESTCPRPEPSAPVDGIPLNTLLAILEIVHTHGFDEPIEHALLTLVFDRVVSGAALPQESRERFLGWLVQAGMSTQAREVLRRSKDSTWASLAFAAELEHPRFGGTFAAMLRRLNEPYRRFGLEEISLEGEGETPSARLSARPRSRAGAGPLVTVIMTCSDPGAVLLTSVSSLISQTYQDWELILMDDGSQVDSRPLLERVAMLDPRIRIVRNETSAGSFVRTNEALNLARGVFVAMQGVSEWSHPHRLEIQVRDLQANPMRLANTIFEAHITENFDLLDDQGARLIASERALMFRREPVLAAIGYYDSVRFGADVEFRDRIESVTRRPVPGLLPGAPLQFALCETADSRDRSRAGTADAAESVIYASATRWFLERVKAGAQDPYLAFPLSSRPFHAPSRWRSIDARSSEYDLIVVLDGRESSIREDFHAIVVDELRTAAAAGLRAAILQSDSPIGPQETTHFPAELQALIDADVITRISAAEAARASTVVVRHAAAAQGHPERRLLIETERVVIVEDPTAGDIRGRTIARPDVVRTVKAWFDVAPTWERALPSLPFPALTSVVLRDGRVRLTFATGVPTMVTAVRLTNESATLELVPEVKGNESVTCSADGDVVSGEDWAVEVDYSAGGGRMVTRRCPATSQTVIWNSTDLLAVRTEQGSLRFLAATSAAGVLTSREFIAEYTTAAVSAARIVGSRIEIEASGGSASAIVGLYALREVDGAVIRRRDFTRATSPTGQTTWTRPLAKFAEAKWEIFGSFRTPLGFAEFPLTLDSSMKMESSDTWQPQVLVRNRLIIDSPQASRFRRAVSRVTRSADSVVGARARHLMRLSDGENRARSHSATAGDYHFDASHSVARVEGVPALTVVMPVYNVEPYLDVAISSVLQQDFADLELIIVDDASTDGGRRIINKHWQRDPRVRVFGLDHNTLGGAGVPSNIGIRAARGTYVAFADSDDHVTKTGLASLVQTAELHAAEIVIGDFRTFSDKQKEGIDSYDRAVWSEFPVNRPISAFSHPALFRLSPVPWRKLYRRDFLEEHGILYPEGDYFYEDNPLHWFVLSRAHRVVASDEVVSYHRMEREGQTMSAQSYKLGSFVNHMNTILNFLATSTDEHRDVLFEAFFGFLDRSHWVVRNQSQASAAALIRRGLGDVYERAVAAAPTAPIPPLIRSRLATYRSAYPDVDLTVVVPVFNSADLLTQTLDSVLEMSGVKFNVLVVDDGSTDASAEIMRSYEDRYSNVHVFSQGNRGAGRARNSVIPLCTGRYTYFLDADDLVDADSLVAAVAQADLVSADLLFTQYRIEYTDEARSRGMFNADSEIWAMLPLAVGNEDRQRLLAGLINYPWNRIIRTTLLHDANIFFGPTVVHNDVLFHWHTIVSAQRIDYLDVEVCVHRKFATRDQVTNISDARRMAVLEALRGTYERISPLESYPAVQAVWEQFAANLLEWAKSRVPDALQSAYTERSDELMRSFSADNVTPASPVVARSHDR</sequence>
<evidence type="ECO:0000313" key="3">
    <source>
        <dbReference type="Proteomes" id="UP000598426"/>
    </source>
</evidence>
<accession>A0ABR8NS38</accession>
<dbReference type="Proteomes" id="UP000598426">
    <property type="component" value="Unassembled WGS sequence"/>
</dbReference>
<dbReference type="RefSeq" id="WP_191172175.1">
    <property type="nucleotide sequence ID" value="NZ_JACXZS010000008.1"/>
</dbReference>
<dbReference type="CDD" id="cd00761">
    <property type="entry name" value="Glyco_tranf_GTA_type"/>
    <property type="match status" value="2"/>
</dbReference>
<dbReference type="PANTHER" id="PTHR22916">
    <property type="entry name" value="GLYCOSYLTRANSFERASE"/>
    <property type="match status" value="1"/>
</dbReference>
<name>A0ABR8NS38_9MICO</name>
<dbReference type="InterPro" id="IPR001173">
    <property type="entry name" value="Glyco_trans_2-like"/>
</dbReference>